<dbReference type="InterPro" id="IPR045584">
    <property type="entry name" value="Pilin-like"/>
</dbReference>
<evidence type="ECO:0000256" key="8">
    <source>
        <dbReference type="ARBA" id="ARBA00023136"/>
    </source>
</evidence>
<proteinExistence type="inferred from homology"/>
<dbReference type="EMBL" id="LSLI01000108">
    <property type="protein sequence ID" value="KXS31011.1"/>
    <property type="molecule type" value="Genomic_DNA"/>
</dbReference>
<organism evidence="12 13">
    <name type="scientific">Candidatus Gallionella acididurans</name>
    <dbReference type="NCBI Taxonomy" id="1796491"/>
    <lineage>
        <taxon>Bacteria</taxon>
        <taxon>Pseudomonadati</taxon>
        <taxon>Pseudomonadota</taxon>
        <taxon>Betaproteobacteria</taxon>
        <taxon>Nitrosomonadales</taxon>
        <taxon>Gallionellaceae</taxon>
        <taxon>Gallionella</taxon>
    </lineage>
</organism>
<evidence type="ECO:0000256" key="2">
    <source>
        <dbReference type="ARBA" id="ARBA00021549"/>
    </source>
</evidence>
<sequence length="175" mass="18551">MKYSPPFIAGFTMVELLTVLAVAGILAVFALPGFTSLTQSQQVKNAGYELYSALNLARSEAIKRDCDVMISPVLFPVNFPSPAHNEIGWAIATSANCASAATIRNEPQLKGVAITPAPAAGTPWTTYQRSGRTAAPFIPVLIDAYGVTTPTPYASCIKIELSGMPRIYKPVNGAC</sequence>
<dbReference type="InterPro" id="IPR012902">
    <property type="entry name" value="N_methyl_site"/>
</dbReference>
<comment type="subcellular location">
    <subcellularLocation>
        <location evidence="1">Cell inner membrane</location>
        <topology evidence="1">Single-pass membrane protein</topology>
    </subcellularLocation>
</comment>
<evidence type="ECO:0000256" key="7">
    <source>
        <dbReference type="ARBA" id="ARBA00022989"/>
    </source>
</evidence>
<dbReference type="NCBIfam" id="TIGR02532">
    <property type="entry name" value="IV_pilin_GFxxxE"/>
    <property type="match status" value="1"/>
</dbReference>
<keyword evidence="3" id="KW-1003">Cell membrane</keyword>
<comment type="caution">
    <text evidence="12">The sequence shown here is derived from an EMBL/GenBank/DDBJ whole genome shotgun (WGS) entry which is preliminary data.</text>
</comment>
<evidence type="ECO:0000256" key="1">
    <source>
        <dbReference type="ARBA" id="ARBA00004377"/>
    </source>
</evidence>
<reference evidence="12 13" key="1">
    <citation type="submission" date="2016-02" db="EMBL/GenBank/DDBJ databases">
        <authorList>
            <person name="Wen L."/>
            <person name="He K."/>
            <person name="Yang H."/>
        </authorList>
    </citation>
    <scope>NUCLEOTIDE SEQUENCE [LARGE SCALE GENOMIC DNA]</scope>
    <source>
        <strain evidence="12">ShG14-8</strain>
    </source>
</reference>
<keyword evidence="6" id="KW-0812">Transmembrane</keyword>
<dbReference type="SUPFAM" id="SSF54523">
    <property type="entry name" value="Pili subunits"/>
    <property type="match status" value="1"/>
</dbReference>
<evidence type="ECO:0000256" key="6">
    <source>
        <dbReference type="ARBA" id="ARBA00022692"/>
    </source>
</evidence>
<dbReference type="Pfam" id="PF12019">
    <property type="entry name" value="GspH"/>
    <property type="match status" value="1"/>
</dbReference>
<comment type="similarity">
    <text evidence="9">Belongs to the GSP H family.</text>
</comment>
<keyword evidence="7" id="KW-1133">Transmembrane helix</keyword>
<dbReference type="Proteomes" id="UP000070578">
    <property type="component" value="Unassembled WGS sequence"/>
</dbReference>
<evidence type="ECO:0000256" key="3">
    <source>
        <dbReference type="ARBA" id="ARBA00022475"/>
    </source>
</evidence>
<dbReference type="GO" id="GO:0005886">
    <property type="term" value="C:plasma membrane"/>
    <property type="evidence" value="ECO:0007669"/>
    <property type="project" value="UniProtKB-SubCell"/>
</dbReference>
<gene>
    <name evidence="12" type="ORF">AWT59_2868</name>
</gene>
<evidence type="ECO:0000259" key="11">
    <source>
        <dbReference type="Pfam" id="PF12019"/>
    </source>
</evidence>
<accession>A0A139BPU0</accession>
<dbReference type="GO" id="GO:0015627">
    <property type="term" value="C:type II protein secretion system complex"/>
    <property type="evidence" value="ECO:0007669"/>
    <property type="project" value="InterPro"/>
</dbReference>
<evidence type="ECO:0000256" key="5">
    <source>
        <dbReference type="ARBA" id="ARBA00022519"/>
    </source>
</evidence>
<dbReference type="InterPro" id="IPR022346">
    <property type="entry name" value="T2SS_GspH"/>
</dbReference>
<evidence type="ECO:0000313" key="13">
    <source>
        <dbReference type="Proteomes" id="UP000070578"/>
    </source>
</evidence>
<protein>
    <recommendedName>
        <fullName evidence="2">Type II secretion system protein H</fullName>
    </recommendedName>
    <alternativeName>
        <fullName evidence="10">General secretion pathway protein H</fullName>
    </alternativeName>
</protein>
<evidence type="ECO:0000256" key="10">
    <source>
        <dbReference type="ARBA" id="ARBA00030775"/>
    </source>
</evidence>
<dbReference type="Gene3D" id="3.55.40.10">
    <property type="entry name" value="minor pseudopilin epsh domain"/>
    <property type="match status" value="1"/>
</dbReference>
<keyword evidence="5" id="KW-0997">Cell inner membrane</keyword>
<evidence type="ECO:0000313" key="12">
    <source>
        <dbReference type="EMBL" id="KXS31011.1"/>
    </source>
</evidence>
<dbReference type="AlphaFoldDB" id="A0A139BPU0"/>
<evidence type="ECO:0000256" key="4">
    <source>
        <dbReference type="ARBA" id="ARBA00022481"/>
    </source>
</evidence>
<evidence type="ECO:0000256" key="9">
    <source>
        <dbReference type="ARBA" id="ARBA00025772"/>
    </source>
</evidence>
<reference evidence="12 13" key="2">
    <citation type="submission" date="2016-03" db="EMBL/GenBank/DDBJ databases">
        <title>New uncultured bacterium of the family Gallionellaceae from acid mine drainage: description and reconstruction of genome based on metagenomic analysis of microbial community.</title>
        <authorList>
            <person name="Kadnikov V."/>
            <person name="Ivasenko D."/>
            <person name="Beletsky A."/>
            <person name="Mardanov A."/>
            <person name="Danilova E."/>
            <person name="Pimenov N."/>
            <person name="Karnachuk O."/>
            <person name="Ravin N."/>
        </authorList>
    </citation>
    <scope>NUCLEOTIDE SEQUENCE [LARGE SCALE GENOMIC DNA]</scope>
    <source>
        <strain evidence="12">ShG14-8</strain>
    </source>
</reference>
<keyword evidence="8" id="KW-0472">Membrane</keyword>
<feature type="domain" description="General secretion pathway GspH" evidence="11">
    <location>
        <begin position="49"/>
        <end position="137"/>
    </location>
</feature>
<dbReference type="GO" id="GO:0015628">
    <property type="term" value="P:protein secretion by the type II secretion system"/>
    <property type="evidence" value="ECO:0007669"/>
    <property type="project" value="InterPro"/>
</dbReference>
<keyword evidence="4" id="KW-0488">Methylation</keyword>
<name>A0A139BPU0_9PROT</name>